<feature type="region of interest" description="Disordered" evidence="1">
    <location>
        <begin position="89"/>
        <end position="112"/>
    </location>
</feature>
<evidence type="ECO:0000313" key="3">
    <source>
        <dbReference type="Proteomes" id="UP000243579"/>
    </source>
</evidence>
<reference evidence="2 3" key="1">
    <citation type="journal article" date="2014" name="Genome Biol. Evol.">
        <title>The secreted proteins of Achlya hypogyna and Thraustotheca clavata identify the ancestral oomycete secretome and reveal gene acquisitions by horizontal gene transfer.</title>
        <authorList>
            <person name="Misner I."/>
            <person name="Blouin N."/>
            <person name="Leonard G."/>
            <person name="Richards T.A."/>
            <person name="Lane C.E."/>
        </authorList>
    </citation>
    <scope>NUCLEOTIDE SEQUENCE [LARGE SCALE GENOMIC DNA]</scope>
    <source>
        <strain evidence="2 3">ATCC 48635</strain>
    </source>
</reference>
<dbReference type="OrthoDB" id="73834at2759"/>
<dbReference type="Proteomes" id="UP000243579">
    <property type="component" value="Unassembled WGS sequence"/>
</dbReference>
<evidence type="ECO:0000313" key="2">
    <source>
        <dbReference type="EMBL" id="OQR90721.1"/>
    </source>
</evidence>
<accession>A0A1V9YYD6</accession>
<organism evidence="2 3">
    <name type="scientific">Achlya hypogyna</name>
    <name type="common">Oomycete</name>
    <name type="synonym">Protoachlya hypogyna</name>
    <dbReference type="NCBI Taxonomy" id="1202772"/>
    <lineage>
        <taxon>Eukaryota</taxon>
        <taxon>Sar</taxon>
        <taxon>Stramenopiles</taxon>
        <taxon>Oomycota</taxon>
        <taxon>Saprolegniomycetes</taxon>
        <taxon>Saprolegniales</taxon>
        <taxon>Achlyaceae</taxon>
        <taxon>Achlya</taxon>
    </lineage>
</organism>
<sequence length="112" mass="12818">TLPPTLSGYLFPTLKTANNINQAAFRYLWLVLRACVWFNVWRVRNDRAFRADLPEQSLSGRRKSLNCTYTTASSMNPSNLACYDSLDFSHSTSDDNSISYHGSRSRSRETRC</sequence>
<dbReference type="AlphaFoldDB" id="A0A1V9YYD6"/>
<gene>
    <name evidence="2" type="ORF">ACHHYP_05299</name>
</gene>
<feature type="non-terminal residue" evidence="2">
    <location>
        <position position="1"/>
    </location>
</feature>
<name>A0A1V9YYD6_ACHHY</name>
<protein>
    <submittedName>
        <fullName evidence="2">Uncharacterized protein</fullName>
    </submittedName>
</protein>
<feature type="compositionally biased region" description="Polar residues" evidence="1">
    <location>
        <begin position="89"/>
        <end position="102"/>
    </location>
</feature>
<comment type="caution">
    <text evidence="2">The sequence shown here is derived from an EMBL/GenBank/DDBJ whole genome shotgun (WGS) entry which is preliminary data.</text>
</comment>
<evidence type="ECO:0000256" key="1">
    <source>
        <dbReference type="SAM" id="MobiDB-lite"/>
    </source>
</evidence>
<dbReference type="EMBL" id="JNBR01000584">
    <property type="protein sequence ID" value="OQR90721.1"/>
    <property type="molecule type" value="Genomic_DNA"/>
</dbReference>
<keyword evidence="3" id="KW-1185">Reference proteome</keyword>
<proteinExistence type="predicted"/>